<feature type="chain" id="PRO_5045075449" description="DUF1775 domain-containing protein" evidence="2">
    <location>
        <begin position="28"/>
        <end position="223"/>
    </location>
</feature>
<keyword evidence="1" id="KW-0812">Transmembrane</keyword>
<organism evidence="3 4">
    <name type="scientific">Luedemannella flava</name>
    <dbReference type="NCBI Taxonomy" id="349316"/>
    <lineage>
        <taxon>Bacteria</taxon>
        <taxon>Bacillati</taxon>
        <taxon>Actinomycetota</taxon>
        <taxon>Actinomycetes</taxon>
        <taxon>Micromonosporales</taxon>
        <taxon>Micromonosporaceae</taxon>
        <taxon>Luedemannella</taxon>
    </lineage>
</organism>
<dbReference type="RefSeq" id="WP_344127138.1">
    <property type="nucleotide sequence ID" value="NZ_BAAALT010000029.1"/>
</dbReference>
<gene>
    <name evidence="3" type="ORF">GCM10009682_12210</name>
</gene>
<proteinExistence type="predicted"/>
<evidence type="ECO:0000256" key="1">
    <source>
        <dbReference type="SAM" id="Phobius"/>
    </source>
</evidence>
<sequence length="223" mass="22871">MTRWALRAAAVAVGVVAALPVAGVASAHVEVEASNARAGATNVTLTFDAEAESSESGIKYVRVILPEGIAPADVSLVSAPSGWTLATTVDGYQIGGLSLPVGRNVVHKVKVKQLPDARSLTFRSLVTYANGDVDRWIGDPDSANPAPVLNLQAAAPATSAAPTTAAPTSAAPEPFDSLSIAPTTPTIVTTDSNNWWWWVVGLAVLLGAGLAGLLASRRRRAGS</sequence>
<dbReference type="Gene3D" id="2.60.40.2230">
    <property type="entry name" value="Uncharacterised protein YcnI-like PF07987, DUF1775"/>
    <property type="match status" value="1"/>
</dbReference>
<feature type="transmembrane region" description="Helical" evidence="1">
    <location>
        <begin position="195"/>
        <end position="215"/>
    </location>
</feature>
<evidence type="ECO:0000313" key="3">
    <source>
        <dbReference type="EMBL" id="GAA1791764.1"/>
    </source>
</evidence>
<dbReference type="InterPro" id="IPR038507">
    <property type="entry name" value="YcnI-like_sf"/>
</dbReference>
<dbReference type="EMBL" id="BAAALT010000029">
    <property type="protein sequence ID" value="GAA1791764.1"/>
    <property type="molecule type" value="Genomic_DNA"/>
</dbReference>
<name>A0ABN2LKZ0_9ACTN</name>
<keyword evidence="1" id="KW-0472">Membrane</keyword>
<evidence type="ECO:0008006" key="5">
    <source>
        <dbReference type="Google" id="ProtNLM"/>
    </source>
</evidence>
<dbReference type="Proteomes" id="UP001500218">
    <property type="component" value="Unassembled WGS sequence"/>
</dbReference>
<keyword evidence="1" id="KW-1133">Transmembrane helix</keyword>
<evidence type="ECO:0000313" key="4">
    <source>
        <dbReference type="Proteomes" id="UP001500218"/>
    </source>
</evidence>
<protein>
    <recommendedName>
        <fullName evidence="5">DUF1775 domain-containing protein</fullName>
    </recommendedName>
</protein>
<feature type="signal peptide" evidence="2">
    <location>
        <begin position="1"/>
        <end position="27"/>
    </location>
</feature>
<accession>A0ABN2LKZ0</accession>
<keyword evidence="4" id="KW-1185">Reference proteome</keyword>
<reference evidence="3 4" key="1">
    <citation type="journal article" date="2019" name="Int. J. Syst. Evol. Microbiol.">
        <title>The Global Catalogue of Microorganisms (GCM) 10K type strain sequencing project: providing services to taxonomists for standard genome sequencing and annotation.</title>
        <authorList>
            <consortium name="The Broad Institute Genomics Platform"/>
            <consortium name="The Broad Institute Genome Sequencing Center for Infectious Disease"/>
            <person name="Wu L."/>
            <person name="Ma J."/>
        </authorList>
    </citation>
    <scope>NUCLEOTIDE SEQUENCE [LARGE SCALE GENOMIC DNA]</scope>
    <source>
        <strain evidence="3 4">JCM 13250</strain>
    </source>
</reference>
<comment type="caution">
    <text evidence="3">The sequence shown here is derived from an EMBL/GenBank/DDBJ whole genome shotgun (WGS) entry which is preliminary data.</text>
</comment>
<evidence type="ECO:0000256" key="2">
    <source>
        <dbReference type="SAM" id="SignalP"/>
    </source>
</evidence>
<keyword evidence="2" id="KW-0732">Signal</keyword>